<comment type="similarity">
    <text evidence="2">Belongs to the PduL family.</text>
</comment>
<comment type="catalytic activity">
    <reaction evidence="12">
        <text>propanoyl-CoA + phosphate = propanoyl phosphate + CoA</text>
        <dbReference type="Rhea" id="RHEA:28046"/>
        <dbReference type="ChEBI" id="CHEBI:43474"/>
        <dbReference type="ChEBI" id="CHEBI:57287"/>
        <dbReference type="ChEBI" id="CHEBI:57392"/>
        <dbReference type="ChEBI" id="CHEBI:58933"/>
        <dbReference type="EC" id="2.3.1.222"/>
    </reaction>
</comment>
<evidence type="ECO:0000256" key="6">
    <source>
        <dbReference type="ARBA" id="ARBA00022723"/>
    </source>
</evidence>
<name>A0ABY9QID4_GEOTD</name>
<evidence type="ECO:0000313" key="14">
    <source>
        <dbReference type="Proteomes" id="UP001297580"/>
    </source>
</evidence>
<dbReference type="GeneID" id="87621557"/>
<protein>
    <recommendedName>
        <fullName evidence="4">Phosphate propanoyltransferase</fullName>
        <ecNumber evidence="3">2.3.1.222</ecNumber>
    </recommendedName>
    <alternativeName>
        <fullName evidence="10">Phosphate acyltransferase PduL</fullName>
    </alternativeName>
    <alternativeName>
        <fullName evidence="9">Phosphotransacylase PduL</fullName>
    </alternativeName>
    <alternativeName>
        <fullName evidence="11">Propanediol utilization protein PduL</fullName>
    </alternativeName>
</protein>
<evidence type="ECO:0000256" key="10">
    <source>
        <dbReference type="ARBA" id="ARBA00030939"/>
    </source>
</evidence>
<keyword evidence="6" id="KW-0479">Metal-binding</keyword>
<evidence type="ECO:0000256" key="2">
    <source>
        <dbReference type="ARBA" id="ARBA00007342"/>
    </source>
</evidence>
<dbReference type="InterPro" id="IPR008300">
    <property type="entry name" value="PTAC"/>
</dbReference>
<keyword evidence="7" id="KW-0862">Zinc</keyword>
<dbReference type="Pfam" id="PF06130">
    <property type="entry name" value="PTAC"/>
    <property type="match status" value="1"/>
</dbReference>
<dbReference type="EC" id="2.3.1.222" evidence="3"/>
<dbReference type="PANTHER" id="PTHR39453:SF1">
    <property type="entry name" value="PHOSPHATE PROPANOYLTRANSFERASE"/>
    <property type="match status" value="1"/>
</dbReference>
<accession>A0ABY9QID4</accession>
<dbReference type="PANTHER" id="PTHR39453">
    <property type="entry name" value="PHOSPHATE PROPANOYLTRANSFERASE"/>
    <property type="match status" value="1"/>
</dbReference>
<evidence type="ECO:0000256" key="7">
    <source>
        <dbReference type="ARBA" id="ARBA00022833"/>
    </source>
</evidence>
<evidence type="ECO:0000256" key="4">
    <source>
        <dbReference type="ARBA" id="ARBA00020837"/>
    </source>
</evidence>
<evidence type="ECO:0000313" key="13">
    <source>
        <dbReference type="EMBL" id="WMV77159.1"/>
    </source>
</evidence>
<sequence>MTSKDTETFSVRDKQVMKVKTQEERALIFDEVTVRVSEDFALHMHIENGEENAAGLKTGDYVKLLPS</sequence>
<evidence type="ECO:0000256" key="12">
    <source>
        <dbReference type="ARBA" id="ARBA00047589"/>
    </source>
</evidence>
<evidence type="ECO:0000256" key="11">
    <source>
        <dbReference type="ARBA" id="ARBA00033077"/>
    </source>
</evidence>
<dbReference type="Proteomes" id="UP001297580">
    <property type="component" value="Chromosome"/>
</dbReference>
<proteinExistence type="inferred from homology"/>
<evidence type="ECO:0000256" key="9">
    <source>
        <dbReference type="ARBA" id="ARBA00030044"/>
    </source>
</evidence>
<dbReference type="GO" id="GO:0016746">
    <property type="term" value="F:acyltransferase activity"/>
    <property type="evidence" value="ECO:0007669"/>
    <property type="project" value="UniProtKB-KW"/>
</dbReference>
<keyword evidence="8 13" id="KW-0012">Acyltransferase</keyword>
<organism evidence="13 14">
    <name type="scientific">Geobacillus thermodenitrificans</name>
    <dbReference type="NCBI Taxonomy" id="33940"/>
    <lineage>
        <taxon>Bacteria</taxon>
        <taxon>Bacillati</taxon>
        <taxon>Bacillota</taxon>
        <taxon>Bacilli</taxon>
        <taxon>Bacillales</taxon>
        <taxon>Anoxybacillaceae</taxon>
        <taxon>Geobacillus</taxon>
    </lineage>
</organism>
<comment type="cofactor">
    <cofactor evidence="1">
        <name>Zn(2+)</name>
        <dbReference type="ChEBI" id="CHEBI:29105"/>
    </cofactor>
</comment>
<reference evidence="13 14" key="1">
    <citation type="submission" date="2023-08" db="EMBL/GenBank/DDBJ databases">
        <title>Complete genome sequence of Geobacillus thermodenitrificans K1041, a genetically tractable strain representative of the genus Geobacillus.</title>
        <authorList>
            <person name="Kani S."/>
            <person name="Suzuki H."/>
        </authorList>
    </citation>
    <scope>NUCLEOTIDE SEQUENCE [LARGE SCALE GENOMIC DNA]</scope>
    <source>
        <strain evidence="13 14">K1041</strain>
    </source>
</reference>
<evidence type="ECO:0000256" key="1">
    <source>
        <dbReference type="ARBA" id="ARBA00001947"/>
    </source>
</evidence>
<keyword evidence="14" id="KW-1185">Reference proteome</keyword>
<evidence type="ECO:0000256" key="5">
    <source>
        <dbReference type="ARBA" id="ARBA00022679"/>
    </source>
</evidence>
<gene>
    <name evidence="13" type="ORF">HSX42_05100</name>
</gene>
<dbReference type="RefSeq" id="WP_008878831.1">
    <property type="nucleotide sequence ID" value="NZ_CP017690.1"/>
</dbReference>
<evidence type="ECO:0000256" key="3">
    <source>
        <dbReference type="ARBA" id="ARBA00012206"/>
    </source>
</evidence>
<evidence type="ECO:0000256" key="8">
    <source>
        <dbReference type="ARBA" id="ARBA00023315"/>
    </source>
</evidence>
<keyword evidence="5 13" id="KW-0808">Transferase</keyword>
<dbReference type="EMBL" id="CP133461">
    <property type="protein sequence ID" value="WMV77159.1"/>
    <property type="molecule type" value="Genomic_DNA"/>
</dbReference>